<dbReference type="EMBL" id="DXCF01000002">
    <property type="protein sequence ID" value="HIZ08892.1"/>
    <property type="molecule type" value="Genomic_DNA"/>
</dbReference>
<comment type="cofactor">
    <cofactor evidence="3">
        <name>a divalent metal cation</name>
        <dbReference type="ChEBI" id="CHEBI:60240"/>
    </cofactor>
    <text evidence="3">Binds 2 divalent metal cations per subunit.</text>
</comment>
<sequence length="340" mass="37752">MIVTVTGEIPKEKLGFTLPHEHILIDLRPVVEESAEEHFHEKLKADTRRLVCSDPYFLQDNAFYLGEEKALFELLLYKEAGGVSVADATLGEIGRSPAALRRLSARSGVQILMGSGHYIAPAHNAFAKSASEEALAEELFRELTVGVNGVRAGFIGEIGTSAQITEDEWKCTRAAFRAQRETGAAIHFHTALWEENGVPILAEAKKYGVPAECICIDHVDVVLRQDYCERLMDAGAYIEFDNCGKEFFMPRRDTGLIRGRFAYDYERAQLIAALVERGYKDRILLSNDICLKSMLATYGGNGFAHVARTMLPMLRDCGVSEEAIRAITVENPANFFDIAQ</sequence>
<dbReference type="InterPro" id="IPR032466">
    <property type="entry name" value="Metal_Hydrolase"/>
</dbReference>
<reference evidence="5" key="2">
    <citation type="submission" date="2021-04" db="EMBL/GenBank/DDBJ databases">
        <authorList>
            <person name="Gilroy R."/>
        </authorList>
    </citation>
    <scope>NUCLEOTIDE SEQUENCE</scope>
    <source>
        <strain evidence="5">CHK192-19661</strain>
    </source>
</reference>
<feature type="binding site" evidence="3">
    <location>
        <position position="189"/>
    </location>
    <ligand>
        <name>a divalent metal cation</name>
        <dbReference type="ChEBI" id="CHEBI:60240"/>
        <label>2</label>
    </ligand>
</feature>
<evidence type="ECO:0000256" key="4">
    <source>
        <dbReference type="PROSITE-ProRule" id="PRU00679"/>
    </source>
</evidence>
<evidence type="ECO:0000313" key="6">
    <source>
        <dbReference type="Proteomes" id="UP000824025"/>
    </source>
</evidence>
<comment type="caution">
    <text evidence="5">The sequence shown here is derived from an EMBL/GenBank/DDBJ whole genome shotgun (WGS) entry which is preliminary data.</text>
</comment>
<feature type="binding site" evidence="3">
    <location>
        <position position="288"/>
    </location>
    <ligand>
        <name>a divalent metal cation</name>
        <dbReference type="ChEBI" id="CHEBI:60240"/>
        <label>1</label>
    </ligand>
</feature>
<dbReference type="Proteomes" id="UP000824025">
    <property type="component" value="Unassembled WGS sequence"/>
</dbReference>
<feature type="binding site" evidence="3">
    <location>
        <position position="157"/>
    </location>
    <ligand>
        <name>a divalent metal cation</name>
        <dbReference type="ChEBI" id="CHEBI:60240"/>
        <label>1</label>
    </ligand>
</feature>
<comment type="similarity">
    <text evidence="4">Belongs to the metallo-dependent hydrolases superfamily. Phosphotriesterase family.</text>
</comment>
<evidence type="ECO:0000256" key="1">
    <source>
        <dbReference type="ARBA" id="ARBA00022723"/>
    </source>
</evidence>
<comment type="caution">
    <text evidence="4">Lacks conserved residue(s) required for the propagation of feature annotation.</text>
</comment>
<organism evidence="5 6">
    <name type="scientific">Candidatus Borkfalkia avicola</name>
    <dbReference type="NCBI Taxonomy" id="2838503"/>
    <lineage>
        <taxon>Bacteria</taxon>
        <taxon>Bacillati</taxon>
        <taxon>Bacillota</taxon>
        <taxon>Clostridia</taxon>
        <taxon>Christensenellales</taxon>
        <taxon>Christensenellaceae</taxon>
        <taxon>Candidatus Borkfalkia</taxon>
    </lineage>
</organism>
<dbReference type="Pfam" id="PF02126">
    <property type="entry name" value="PTE"/>
    <property type="match status" value="1"/>
</dbReference>
<reference evidence="5" key="1">
    <citation type="journal article" date="2021" name="PeerJ">
        <title>Extensive microbial diversity within the chicken gut microbiome revealed by metagenomics and culture.</title>
        <authorList>
            <person name="Gilroy R."/>
            <person name="Ravi A."/>
            <person name="Getino M."/>
            <person name="Pursley I."/>
            <person name="Horton D.L."/>
            <person name="Alikhan N.F."/>
            <person name="Baker D."/>
            <person name="Gharbi K."/>
            <person name="Hall N."/>
            <person name="Watson M."/>
            <person name="Adriaenssens E.M."/>
            <person name="Foster-Nyarko E."/>
            <person name="Jarju S."/>
            <person name="Secka A."/>
            <person name="Antonio M."/>
            <person name="Oren A."/>
            <person name="Chaudhuri R.R."/>
            <person name="La Ragione R."/>
            <person name="Hildebrand F."/>
            <person name="Pallen M.J."/>
        </authorList>
    </citation>
    <scope>NUCLEOTIDE SEQUENCE</scope>
    <source>
        <strain evidence="5">CHK192-19661</strain>
    </source>
</reference>
<dbReference type="PROSITE" id="PS01322">
    <property type="entry name" value="PHOSPHOTRIESTERASE_1"/>
    <property type="match status" value="1"/>
</dbReference>
<evidence type="ECO:0008006" key="7">
    <source>
        <dbReference type="Google" id="ProtNLM"/>
    </source>
</evidence>
<feature type="binding site" evidence="3">
    <location>
        <position position="20"/>
    </location>
    <ligand>
        <name>a divalent metal cation</name>
        <dbReference type="ChEBI" id="CHEBI:60240"/>
        <label>1</label>
    </ligand>
</feature>
<dbReference type="PROSITE" id="PS51347">
    <property type="entry name" value="PHOSPHOTRIESTERASE_2"/>
    <property type="match status" value="1"/>
</dbReference>
<accession>A0A9D2IH57</accession>
<feature type="binding site" evidence="3">
    <location>
        <position position="22"/>
    </location>
    <ligand>
        <name>a divalent metal cation</name>
        <dbReference type="ChEBI" id="CHEBI:60240"/>
        <label>1</label>
    </ligand>
</feature>
<name>A0A9D2IH57_9FIRM</name>
<dbReference type="InterPro" id="IPR001559">
    <property type="entry name" value="Phosphotriesterase"/>
</dbReference>
<proteinExistence type="inferred from homology"/>
<dbReference type="GO" id="GO:0008270">
    <property type="term" value="F:zinc ion binding"/>
    <property type="evidence" value="ECO:0007669"/>
    <property type="project" value="InterPro"/>
</dbReference>
<protein>
    <recommendedName>
        <fullName evidence="7">Aryldialkylphosphatase</fullName>
    </recommendedName>
</protein>
<dbReference type="GO" id="GO:0016788">
    <property type="term" value="F:hydrolase activity, acting on ester bonds"/>
    <property type="evidence" value="ECO:0007669"/>
    <property type="project" value="InterPro"/>
</dbReference>
<dbReference type="SUPFAM" id="SSF51556">
    <property type="entry name" value="Metallo-dependent hydrolases"/>
    <property type="match status" value="1"/>
</dbReference>
<feature type="binding site" evidence="3">
    <location>
        <position position="157"/>
    </location>
    <ligand>
        <name>a divalent metal cation</name>
        <dbReference type="ChEBI" id="CHEBI:60240"/>
        <label>2</label>
    </ligand>
</feature>
<dbReference type="Gene3D" id="3.20.20.140">
    <property type="entry name" value="Metal-dependent hydrolases"/>
    <property type="match status" value="1"/>
</dbReference>
<keyword evidence="1 3" id="KW-0479">Metal-binding</keyword>
<evidence type="ECO:0000256" key="2">
    <source>
        <dbReference type="ARBA" id="ARBA00022801"/>
    </source>
</evidence>
<dbReference type="InterPro" id="IPR017947">
    <property type="entry name" value="AryldialkylPase_Zn-BS"/>
</dbReference>
<gene>
    <name evidence="5" type="ORF">H9726_00250</name>
</gene>
<evidence type="ECO:0000256" key="3">
    <source>
        <dbReference type="PIRSR" id="PIRSR601559-52"/>
    </source>
</evidence>
<dbReference type="PANTHER" id="PTHR10819">
    <property type="entry name" value="PHOSPHOTRIESTERASE-RELATED"/>
    <property type="match status" value="1"/>
</dbReference>
<feature type="binding site" evidence="3">
    <location>
        <position position="218"/>
    </location>
    <ligand>
        <name>a divalent metal cation</name>
        <dbReference type="ChEBI" id="CHEBI:60240"/>
        <label>2</label>
    </ligand>
</feature>
<dbReference type="PANTHER" id="PTHR10819:SF3">
    <property type="entry name" value="PHOSPHOTRIESTERASE-RELATED PROTEIN"/>
    <property type="match status" value="1"/>
</dbReference>
<dbReference type="AlphaFoldDB" id="A0A9D2IH57"/>
<keyword evidence="2" id="KW-0378">Hydrolase</keyword>
<evidence type="ECO:0000313" key="5">
    <source>
        <dbReference type="EMBL" id="HIZ08892.1"/>
    </source>
</evidence>